<dbReference type="Proteomes" id="UP000024533">
    <property type="component" value="Unassembled WGS sequence"/>
</dbReference>
<proteinExistence type="predicted"/>
<comment type="caution">
    <text evidence="2">The sequence shown here is derived from an EMBL/GenBank/DDBJ whole genome shotgun (WGS) entry which is preliminary data.</text>
</comment>
<reference evidence="2 3" key="1">
    <citation type="submission" date="2014-02" db="EMBL/GenBank/DDBJ databases">
        <title>The Genome Sequence of Trichophyton interdigitale MR816.</title>
        <authorList>
            <consortium name="The Broad Institute Genomics Platform"/>
            <person name="Cuomo C.A."/>
            <person name="White T.C."/>
            <person name="Graser Y."/>
            <person name="Martinez-Rossi N."/>
            <person name="Heitman J."/>
            <person name="Young S.K."/>
            <person name="Zeng Q."/>
            <person name="Gargeya S."/>
            <person name="Abouelleil A."/>
            <person name="Alvarado L."/>
            <person name="Chapman S.B."/>
            <person name="Gainer-Dewar J."/>
            <person name="Goldberg J."/>
            <person name="Griggs A."/>
            <person name="Gujja S."/>
            <person name="Hansen M."/>
            <person name="Howarth C."/>
            <person name="Imamovic A."/>
            <person name="Larimer J."/>
            <person name="Martinez D."/>
            <person name="Murphy C."/>
            <person name="Pearson M.D."/>
            <person name="Persinoti G."/>
            <person name="Poon T."/>
            <person name="Priest M."/>
            <person name="Roberts A.D."/>
            <person name="Saif S."/>
            <person name="Shea T.D."/>
            <person name="Sykes S.N."/>
            <person name="Wortman J."/>
            <person name="Nusbaum C."/>
            <person name="Birren B."/>
        </authorList>
    </citation>
    <scope>NUCLEOTIDE SEQUENCE [LARGE SCALE GENOMIC DNA]</scope>
    <source>
        <strain evidence="2 3">MR816</strain>
    </source>
</reference>
<organism evidence="2 3">
    <name type="scientific">Trichophyton interdigitale (strain MR816)</name>
    <dbReference type="NCBI Taxonomy" id="1215338"/>
    <lineage>
        <taxon>Eukaryota</taxon>
        <taxon>Fungi</taxon>
        <taxon>Dikarya</taxon>
        <taxon>Ascomycota</taxon>
        <taxon>Pezizomycotina</taxon>
        <taxon>Eurotiomycetes</taxon>
        <taxon>Eurotiomycetidae</taxon>
        <taxon>Onygenales</taxon>
        <taxon>Arthrodermataceae</taxon>
        <taxon>Trichophyton</taxon>
    </lineage>
</organism>
<protein>
    <submittedName>
        <fullName evidence="2">Uncharacterized protein</fullName>
    </submittedName>
</protein>
<dbReference type="AlphaFoldDB" id="A0A059J1H7"/>
<name>A0A059J1H7_TRIIM</name>
<evidence type="ECO:0000313" key="2">
    <source>
        <dbReference type="EMBL" id="KDB21553.1"/>
    </source>
</evidence>
<feature type="compositionally biased region" description="Basic and acidic residues" evidence="1">
    <location>
        <begin position="8"/>
        <end position="25"/>
    </location>
</feature>
<evidence type="ECO:0000256" key="1">
    <source>
        <dbReference type="SAM" id="MobiDB-lite"/>
    </source>
</evidence>
<gene>
    <name evidence="2" type="ORF">H109_06512</name>
</gene>
<sequence length="141" mass="16132">MQSELDSMETHLQDKTGRGGEFMSIDRKPKPMLSFRGEEMWLSRLIPTCSILEIASPFATELVRVLMVDQYRPVIFSSIWQLFVRKTAPNFVLAPNIQAKGAVMAISPRTSRQFQLRLLPRLPALPPWCRYPALLLSKISE</sequence>
<feature type="region of interest" description="Disordered" evidence="1">
    <location>
        <begin position="1"/>
        <end position="25"/>
    </location>
</feature>
<keyword evidence="3" id="KW-1185">Reference proteome</keyword>
<evidence type="ECO:0000313" key="3">
    <source>
        <dbReference type="Proteomes" id="UP000024533"/>
    </source>
</evidence>
<accession>A0A059J1H7</accession>
<dbReference type="HOGENOM" id="CLU_1826668_0_0_1"/>
<dbReference type="EMBL" id="AOKY01000476">
    <property type="protein sequence ID" value="KDB21553.1"/>
    <property type="molecule type" value="Genomic_DNA"/>
</dbReference>